<dbReference type="InterPro" id="IPR036162">
    <property type="entry name" value="Resolvase-like_N_sf"/>
</dbReference>
<comment type="similarity">
    <text evidence="1">Belongs to the site-specific recombinase resolvase family.</text>
</comment>
<dbReference type="InterPro" id="IPR006119">
    <property type="entry name" value="Resolv_N"/>
</dbReference>
<organism evidence="9">
    <name type="scientific">Achromobacter sp. LM16</name>
    <dbReference type="NCBI Taxonomy" id="1449778"/>
    <lineage>
        <taxon>Bacteria</taxon>
        <taxon>Pseudomonadati</taxon>
        <taxon>Pseudomonadota</taxon>
        <taxon>Betaproteobacteria</taxon>
        <taxon>Burkholderiales</taxon>
        <taxon>Alcaligenaceae</taxon>
        <taxon>Achromobacter</taxon>
    </lineage>
</organism>
<dbReference type="SMART" id="SM00857">
    <property type="entry name" value="Resolvase"/>
    <property type="match status" value="1"/>
</dbReference>
<reference evidence="9" key="1">
    <citation type="submission" date="2014-09" db="EMBL/GenBank/DDBJ databases">
        <title>The mobilome of the heavy metals and metalloids hypertolerant bacteria from the Lubin copper mine (Poland).</title>
        <authorList>
            <person name="Dziewit L."/>
            <person name="Bartosik D."/>
        </authorList>
    </citation>
    <scope>NUCLEOTIDE SEQUENCE</scope>
    <source>
        <plasmid evidence="9">pLM16A1</plasmid>
    </source>
</reference>
<evidence type="ECO:0000256" key="6">
    <source>
        <dbReference type="PIRSR" id="PIRSR606118-50"/>
    </source>
</evidence>
<keyword evidence="5" id="KW-0233">DNA recombination</keyword>
<sequence length="221" mass="24041">MKDKPMIGYARVSTDDQDLTNQRAELHAAGCTRIFAEKITGTHAKRPELGRMLDHLRAGDVVTVTRLDRLARSTRDLLDIAEQLQAKGAGLRSLAEPWADTTTPAGRMVLTVFAGIAEFERSLIIDRTRNGREAAKARGVQFGRRPTLTPGQVEHARELLGAGRTAAETAELLGVHRATLYRALRGQETSQAEARRRGAFVEDALTEADALAAGDQEGMTA</sequence>
<dbReference type="AlphaFoldDB" id="A0A0D4ZZY9"/>
<dbReference type="EMBL" id="KM659090">
    <property type="protein sequence ID" value="AJW29847.1"/>
    <property type="molecule type" value="Genomic_DNA"/>
</dbReference>
<protein>
    <submittedName>
        <fullName evidence="9">Resolvase</fullName>
    </submittedName>
</protein>
<dbReference type="PANTHER" id="PTHR30461:SF2">
    <property type="entry name" value="SERINE RECOMBINASE PINE-RELATED"/>
    <property type="match status" value="1"/>
</dbReference>
<evidence type="ECO:0000313" key="9">
    <source>
        <dbReference type="EMBL" id="AJW29847.1"/>
    </source>
</evidence>
<dbReference type="InterPro" id="IPR006120">
    <property type="entry name" value="Resolvase_HTH_dom"/>
</dbReference>
<dbReference type="InterPro" id="IPR006118">
    <property type="entry name" value="Recombinase_CS"/>
</dbReference>
<keyword evidence="9" id="KW-0614">Plasmid</keyword>
<dbReference type="PROSITE" id="PS51736">
    <property type="entry name" value="RECOMBINASES_3"/>
    <property type="match status" value="1"/>
</dbReference>
<dbReference type="CDD" id="cd03768">
    <property type="entry name" value="SR_ResInv"/>
    <property type="match status" value="1"/>
</dbReference>
<dbReference type="Gene3D" id="3.40.50.1390">
    <property type="entry name" value="Resolvase, N-terminal catalytic domain"/>
    <property type="match status" value="1"/>
</dbReference>
<geneLocation type="plasmid" evidence="9">
    <name>pLM16A1</name>
</geneLocation>
<evidence type="ECO:0000256" key="5">
    <source>
        <dbReference type="ARBA" id="ARBA00023172"/>
    </source>
</evidence>
<dbReference type="Pfam" id="PF00239">
    <property type="entry name" value="Resolvase"/>
    <property type="match status" value="1"/>
</dbReference>
<keyword evidence="3" id="KW-0230">DNA invertase</keyword>
<accession>A0A0D4ZZY9</accession>
<dbReference type="GO" id="GO:0000150">
    <property type="term" value="F:DNA strand exchange activity"/>
    <property type="evidence" value="ECO:0007669"/>
    <property type="project" value="UniProtKB-KW"/>
</dbReference>
<feature type="domain" description="Resolvase/invertase-type recombinase catalytic" evidence="8">
    <location>
        <begin position="5"/>
        <end position="139"/>
    </location>
</feature>
<dbReference type="SUPFAM" id="SSF46689">
    <property type="entry name" value="Homeodomain-like"/>
    <property type="match status" value="1"/>
</dbReference>
<dbReference type="CDD" id="cd00569">
    <property type="entry name" value="HTH_Hin_like"/>
    <property type="match status" value="1"/>
</dbReference>
<dbReference type="GO" id="GO:0015074">
    <property type="term" value="P:DNA integration"/>
    <property type="evidence" value="ECO:0007669"/>
    <property type="project" value="UniProtKB-KW"/>
</dbReference>
<gene>
    <name evidence="9" type="ORF">pLM16A1_p5</name>
</gene>
<dbReference type="RefSeq" id="WP_181727876.1">
    <property type="nucleotide sequence ID" value="NZ_KM659090.1"/>
</dbReference>
<dbReference type="InterPro" id="IPR050639">
    <property type="entry name" value="SSR_resolvase"/>
</dbReference>
<evidence type="ECO:0000256" key="2">
    <source>
        <dbReference type="ARBA" id="ARBA00022908"/>
    </source>
</evidence>
<name>A0A0D4ZZY9_9BURK</name>
<dbReference type="Pfam" id="PF02796">
    <property type="entry name" value="HTH_7"/>
    <property type="match status" value="1"/>
</dbReference>
<dbReference type="GO" id="GO:0003677">
    <property type="term" value="F:DNA binding"/>
    <property type="evidence" value="ECO:0007669"/>
    <property type="project" value="UniProtKB-KW"/>
</dbReference>
<evidence type="ECO:0000256" key="4">
    <source>
        <dbReference type="ARBA" id="ARBA00023125"/>
    </source>
</evidence>
<dbReference type="FunFam" id="3.40.50.1390:FF:000001">
    <property type="entry name" value="DNA recombinase"/>
    <property type="match status" value="1"/>
</dbReference>
<proteinExistence type="inferred from homology"/>
<evidence type="ECO:0000256" key="7">
    <source>
        <dbReference type="PROSITE-ProRule" id="PRU10137"/>
    </source>
</evidence>
<evidence type="ECO:0000256" key="1">
    <source>
        <dbReference type="ARBA" id="ARBA00009913"/>
    </source>
</evidence>
<dbReference type="Gene3D" id="1.10.10.60">
    <property type="entry name" value="Homeodomain-like"/>
    <property type="match status" value="1"/>
</dbReference>
<keyword evidence="4" id="KW-0238">DNA-binding</keyword>
<evidence type="ECO:0000259" key="8">
    <source>
        <dbReference type="PROSITE" id="PS51736"/>
    </source>
</evidence>
<dbReference type="PANTHER" id="PTHR30461">
    <property type="entry name" value="DNA-INVERTASE FROM LAMBDOID PROPHAGE"/>
    <property type="match status" value="1"/>
</dbReference>
<evidence type="ECO:0000256" key="3">
    <source>
        <dbReference type="ARBA" id="ARBA00023100"/>
    </source>
</evidence>
<dbReference type="PROSITE" id="PS00397">
    <property type="entry name" value="RECOMBINASES_1"/>
    <property type="match status" value="1"/>
</dbReference>
<dbReference type="InterPro" id="IPR009057">
    <property type="entry name" value="Homeodomain-like_sf"/>
</dbReference>
<feature type="active site" description="O-(5'-phospho-DNA)-serine intermediate" evidence="6 7">
    <location>
        <position position="13"/>
    </location>
</feature>
<keyword evidence="2" id="KW-0229">DNA integration</keyword>
<dbReference type="SUPFAM" id="SSF53041">
    <property type="entry name" value="Resolvase-like"/>
    <property type="match status" value="1"/>
</dbReference>